<dbReference type="Gene3D" id="3.40.50.1820">
    <property type="entry name" value="alpha/beta hydrolase"/>
    <property type="match status" value="1"/>
</dbReference>
<gene>
    <name evidence="4" type="ORF">GCM10020366_44680</name>
</gene>
<dbReference type="InterPro" id="IPR013595">
    <property type="entry name" value="Pept_S33_TAP-like_C"/>
</dbReference>
<name>A0ABP6RUA2_9PSEU</name>
<dbReference type="RefSeq" id="WP_224955433.1">
    <property type="nucleotide sequence ID" value="NZ_BAAAYK010000038.1"/>
</dbReference>
<keyword evidence="2" id="KW-0732">Signal</keyword>
<organism evidence="4 5">
    <name type="scientific">Saccharopolyspora gregorii</name>
    <dbReference type="NCBI Taxonomy" id="33914"/>
    <lineage>
        <taxon>Bacteria</taxon>
        <taxon>Bacillati</taxon>
        <taxon>Actinomycetota</taxon>
        <taxon>Actinomycetes</taxon>
        <taxon>Pseudonocardiales</taxon>
        <taxon>Pseudonocardiaceae</taxon>
        <taxon>Saccharopolyspora</taxon>
    </lineage>
</organism>
<accession>A0ABP6RUA2</accession>
<evidence type="ECO:0000313" key="5">
    <source>
        <dbReference type="Proteomes" id="UP001500483"/>
    </source>
</evidence>
<feature type="compositionally biased region" description="Pro residues" evidence="1">
    <location>
        <begin position="41"/>
        <end position="50"/>
    </location>
</feature>
<evidence type="ECO:0000256" key="2">
    <source>
        <dbReference type="SAM" id="SignalP"/>
    </source>
</evidence>
<sequence length="518" mass="54018">MPRTSHRIGALLLLTALVAGCSAGPSQRPAVAYRDAEQPVAPAPAPPGPAPLPGLGPSAGSALNWADCTGETREELALPATGPSFSCSQLLTTLDSPEAPAEGTTRAALLSTGTGGVPLVVLGDVHGEPGTSVAARLALKLPPEVLRTFRIIGMDRRGTGQSDPADCMPPTQRENIIGFDPQATDRASLDRLLTSVRVSSQECLLDLDDRLQAYDSWRTAADLEELRLELDVPKLHAVGIGEATRVLTTYAQRYPDSVGRMVFDGGLDPQLDAMAVAGAQAQGAEQTFDAFAADCAARGSCPLGPDPRRTVQELVQRTRATSLPAADGPVSAGKIVRVLLHGLGEPERWPRLASALAAANSGDGARISALAAPLVRETGADPARLDGDLITSCNDTRLRLPAERLVHVATEWTGTNTLFGGLFAQRLAWCAQWPEPQEEPPPPSAPGLPPIPVVTTENDPLVPAQGSKHLAEQLPTGVAVNWQGTGHGAIGRSDCVTDAVSRFLVQGALPAEGKACPA</sequence>
<dbReference type="InterPro" id="IPR029058">
    <property type="entry name" value="AB_hydrolase_fold"/>
</dbReference>
<dbReference type="SUPFAM" id="SSF53474">
    <property type="entry name" value="alpha/beta-Hydrolases"/>
    <property type="match status" value="1"/>
</dbReference>
<protein>
    <submittedName>
        <fullName evidence="4">Alpha/beta hydrolase</fullName>
    </submittedName>
</protein>
<evidence type="ECO:0000259" key="3">
    <source>
        <dbReference type="Pfam" id="PF08386"/>
    </source>
</evidence>
<dbReference type="Proteomes" id="UP001500483">
    <property type="component" value="Unassembled WGS sequence"/>
</dbReference>
<keyword evidence="4" id="KW-0378">Hydrolase</keyword>
<keyword evidence="5" id="KW-1185">Reference proteome</keyword>
<feature type="region of interest" description="Disordered" evidence="1">
    <location>
        <begin position="27"/>
        <end position="50"/>
    </location>
</feature>
<dbReference type="PROSITE" id="PS51257">
    <property type="entry name" value="PROKAR_LIPOPROTEIN"/>
    <property type="match status" value="1"/>
</dbReference>
<comment type="caution">
    <text evidence="4">The sequence shown here is derived from an EMBL/GenBank/DDBJ whole genome shotgun (WGS) entry which is preliminary data.</text>
</comment>
<dbReference type="Pfam" id="PF08386">
    <property type="entry name" value="Abhydrolase_4"/>
    <property type="match status" value="1"/>
</dbReference>
<feature type="chain" id="PRO_5047437960" evidence="2">
    <location>
        <begin position="24"/>
        <end position="518"/>
    </location>
</feature>
<proteinExistence type="predicted"/>
<dbReference type="EMBL" id="BAAAYK010000038">
    <property type="protein sequence ID" value="GAA3361296.1"/>
    <property type="molecule type" value="Genomic_DNA"/>
</dbReference>
<evidence type="ECO:0000313" key="4">
    <source>
        <dbReference type="EMBL" id="GAA3361296.1"/>
    </source>
</evidence>
<feature type="domain" description="Peptidase S33 tripeptidyl aminopeptidase-like C-terminal" evidence="3">
    <location>
        <begin position="418"/>
        <end position="516"/>
    </location>
</feature>
<feature type="signal peptide" evidence="2">
    <location>
        <begin position="1"/>
        <end position="23"/>
    </location>
</feature>
<evidence type="ECO:0000256" key="1">
    <source>
        <dbReference type="SAM" id="MobiDB-lite"/>
    </source>
</evidence>
<dbReference type="GO" id="GO:0016787">
    <property type="term" value="F:hydrolase activity"/>
    <property type="evidence" value="ECO:0007669"/>
    <property type="project" value="UniProtKB-KW"/>
</dbReference>
<reference evidence="5" key="1">
    <citation type="journal article" date="2019" name="Int. J. Syst. Evol. Microbiol.">
        <title>The Global Catalogue of Microorganisms (GCM) 10K type strain sequencing project: providing services to taxonomists for standard genome sequencing and annotation.</title>
        <authorList>
            <consortium name="The Broad Institute Genomics Platform"/>
            <consortium name="The Broad Institute Genome Sequencing Center for Infectious Disease"/>
            <person name="Wu L."/>
            <person name="Ma J."/>
        </authorList>
    </citation>
    <scope>NUCLEOTIDE SEQUENCE [LARGE SCALE GENOMIC DNA]</scope>
    <source>
        <strain evidence="5">JCM 9687</strain>
    </source>
</reference>